<feature type="domain" description="SAM-dependent MTase RsmB/NOP-type" evidence="7">
    <location>
        <begin position="138"/>
        <end position="518"/>
    </location>
</feature>
<feature type="region of interest" description="Disordered" evidence="6">
    <location>
        <begin position="357"/>
        <end position="386"/>
    </location>
</feature>
<dbReference type="GO" id="GO:0008173">
    <property type="term" value="F:RNA methyltransferase activity"/>
    <property type="evidence" value="ECO:0007669"/>
    <property type="project" value="InterPro"/>
</dbReference>
<reference evidence="8 9" key="1">
    <citation type="journal article" date="2018" name="Nat. Ecol. Evol.">
        <title>Pezizomycetes genomes reveal the molecular basis of ectomycorrhizal truffle lifestyle.</title>
        <authorList>
            <person name="Murat C."/>
            <person name="Payen T."/>
            <person name="Noel B."/>
            <person name="Kuo A."/>
            <person name="Morin E."/>
            <person name="Chen J."/>
            <person name="Kohler A."/>
            <person name="Krizsan K."/>
            <person name="Balestrini R."/>
            <person name="Da Silva C."/>
            <person name="Montanini B."/>
            <person name="Hainaut M."/>
            <person name="Levati E."/>
            <person name="Barry K.W."/>
            <person name="Belfiori B."/>
            <person name="Cichocki N."/>
            <person name="Clum A."/>
            <person name="Dockter R.B."/>
            <person name="Fauchery L."/>
            <person name="Guy J."/>
            <person name="Iotti M."/>
            <person name="Le Tacon F."/>
            <person name="Lindquist E.A."/>
            <person name="Lipzen A."/>
            <person name="Malagnac F."/>
            <person name="Mello A."/>
            <person name="Molinier V."/>
            <person name="Miyauchi S."/>
            <person name="Poulain J."/>
            <person name="Riccioni C."/>
            <person name="Rubini A."/>
            <person name="Sitrit Y."/>
            <person name="Splivallo R."/>
            <person name="Traeger S."/>
            <person name="Wang M."/>
            <person name="Zifcakova L."/>
            <person name="Wipf D."/>
            <person name="Zambonelli A."/>
            <person name="Paolocci F."/>
            <person name="Nowrousian M."/>
            <person name="Ottonello S."/>
            <person name="Baldrian P."/>
            <person name="Spatafora J.W."/>
            <person name="Henrissat B."/>
            <person name="Nagy L.G."/>
            <person name="Aury J.M."/>
            <person name="Wincker P."/>
            <person name="Grigoriev I.V."/>
            <person name="Bonfante P."/>
            <person name="Martin F.M."/>
        </authorList>
    </citation>
    <scope>NUCLEOTIDE SEQUENCE [LARGE SCALE GENOMIC DNA]</scope>
    <source>
        <strain evidence="8 9">ATCC MYA-4762</strain>
    </source>
</reference>
<keyword evidence="4 5" id="KW-0694">RNA-binding</keyword>
<dbReference type="PROSITE" id="PS51686">
    <property type="entry name" value="SAM_MT_RSMB_NOP"/>
    <property type="match status" value="1"/>
</dbReference>
<dbReference type="InterPro" id="IPR029063">
    <property type="entry name" value="SAM-dependent_MTases_sf"/>
</dbReference>
<evidence type="ECO:0000256" key="3">
    <source>
        <dbReference type="ARBA" id="ARBA00022691"/>
    </source>
</evidence>
<dbReference type="Pfam" id="PF21153">
    <property type="entry name" value="NSUN5_N"/>
    <property type="match status" value="1"/>
</dbReference>
<evidence type="ECO:0000256" key="1">
    <source>
        <dbReference type="ARBA" id="ARBA00022603"/>
    </source>
</evidence>
<evidence type="ECO:0000313" key="8">
    <source>
        <dbReference type="EMBL" id="RPB18067.1"/>
    </source>
</evidence>
<evidence type="ECO:0000313" key="9">
    <source>
        <dbReference type="Proteomes" id="UP000267821"/>
    </source>
</evidence>
<dbReference type="InParanoid" id="A0A3N4L5A4"/>
<sequence length="589" mass="65114">MSGNIYTEASNFLLNHKTGSLKSRIYSAHNASQNPRASPARLYALIMETLKHQDLLNEVIENSGILSVEKKLNHTIALLLLHDHLLLKPGKDCISLSASHPLKSAVLRHKARLSAELTRSRLRRGFPTVEALKVAAKSCEEGTTNIPRWVRINTLKTTLKGVLSTTPFDSFTKVVSLQSIFDPPENSQNVYYVDANIPNLLAFPVSVTQMLTSHKLYAAGALILQDKASCFPAHILNPPPGAHVIDACAAPGNKTTHLAAIMSGGCGMHGKGRITAFERDPRRSEILLKMVNQAGANGIVEIRKASDFLKSNPQTDPHLGYTTHLLLDPSCSGSGITAREQAESILTKFTPLTLPAQSHSVQAKKRKRPTSPPPLEPENEETPTIPNDEAAAALSTRLTTLSGFQLTLLLHALSFPHAKRITYSTCSIYCQENEHVVVAALLSPIARERGWKIDSELSMLKEWKRRGIVEEVENMAKGLLKHNEELDHSWVKDVAMGCVRCDGGDGTGGFFVACFVRETDRSEVGYTFIQEEEREPQGEHEEMFEEWEGINDVVEAREGSKLPIISAPKKRNKAPRNSHKRVKILRRKK</sequence>
<feature type="binding site" evidence="5">
    <location>
        <position position="328"/>
    </location>
    <ligand>
        <name>S-adenosyl-L-methionine</name>
        <dbReference type="ChEBI" id="CHEBI:59789"/>
    </ligand>
</feature>
<dbReference type="SUPFAM" id="SSF53335">
    <property type="entry name" value="S-adenosyl-L-methionine-dependent methyltransferases"/>
    <property type="match status" value="1"/>
</dbReference>
<dbReference type="STRING" id="1051890.A0A3N4L5A4"/>
<proteinExistence type="inferred from homology"/>
<dbReference type="Gene3D" id="3.30.70.1170">
    <property type="entry name" value="Sun protein, domain 3"/>
    <property type="match status" value="1"/>
</dbReference>
<evidence type="ECO:0000256" key="6">
    <source>
        <dbReference type="SAM" id="MobiDB-lite"/>
    </source>
</evidence>
<dbReference type="InterPro" id="IPR001678">
    <property type="entry name" value="MeTrfase_RsmB-F_NOP2_dom"/>
</dbReference>
<dbReference type="Proteomes" id="UP000267821">
    <property type="component" value="Unassembled WGS sequence"/>
</dbReference>
<dbReference type="GO" id="GO:0003723">
    <property type="term" value="F:RNA binding"/>
    <property type="evidence" value="ECO:0007669"/>
    <property type="project" value="UniProtKB-UniRule"/>
</dbReference>
<feature type="active site" description="Nucleophile" evidence="5">
    <location>
        <position position="426"/>
    </location>
</feature>
<feature type="binding site" evidence="5">
    <location>
        <begin position="248"/>
        <end position="254"/>
    </location>
    <ligand>
        <name>S-adenosyl-L-methionine</name>
        <dbReference type="ChEBI" id="CHEBI:59789"/>
    </ligand>
</feature>
<dbReference type="Pfam" id="PF01189">
    <property type="entry name" value="Methyltr_RsmB-F"/>
    <property type="match status" value="1"/>
</dbReference>
<dbReference type="Pfam" id="PF21148">
    <property type="entry name" value="NSUN5_fdxn-like"/>
    <property type="match status" value="1"/>
</dbReference>
<evidence type="ECO:0000259" key="7">
    <source>
        <dbReference type="PROSITE" id="PS51686"/>
    </source>
</evidence>
<dbReference type="PANTHER" id="PTHR22807:SF4">
    <property type="entry name" value="28S RRNA (CYTOSINE-C(5))-METHYLTRANSFERASE"/>
    <property type="match status" value="1"/>
</dbReference>
<evidence type="ECO:0000256" key="5">
    <source>
        <dbReference type="PROSITE-ProRule" id="PRU01023"/>
    </source>
</evidence>
<feature type="binding site" evidence="5">
    <location>
        <position position="278"/>
    </location>
    <ligand>
        <name>S-adenosyl-L-methionine</name>
        <dbReference type="ChEBI" id="CHEBI:59789"/>
    </ligand>
</feature>
<evidence type="ECO:0000256" key="2">
    <source>
        <dbReference type="ARBA" id="ARBA00022679"/>
    </source>
</evidence>
<keyword evidence="1 5" id="KW-0489">Methyltransferase</keyword>
<dbReference type="InterPro" id="IPR049561">
    <property type="entry name" value="NSUN5_7_fdxn-like"/>
</dbReference>
<dbReference type="PRINTS" id="PR02008">
    <property type="entry name" value="RCMTFAMILY"/>
</dbReference>
<dbReference type="GO" id="GO:0070475">
    <property type="term" value="P:rRNA base methylation"/>
    <property type="evidence" value="ECO:0007669"/>
    <property type="project" value="TreeGrafter"/>
</dbReference>
<dbReference type="OrthoDB" id="435282at2759"/>
<feature type="region of interest" description="Disordered" evidence="6">
    <location>
        <begin position="561"/>
        <end position="589"/>
    </location>
</feature>
<dbReference type="EMBL" id="ML121711">
    <property type="protein sequence ID" value="RPB18067.1"/>
    <property type="molecule type" value="Genomic_DNA"/>
</dbReference>
<dbReference type="FunCoup" id="A0A3N4L5A4">
    <property type="interactions" value="524"/>
</dbReference>
<comment type="similarity">
    <text evidence="5">Belongs to the class I-like SAM-binding methyltransferase superfamily. RsmB/NOP family.</text>
</comment>
<dbReference type="Gene3D" id="3.40.50.150">
    <property type="entry name" value="Vaccinia Virus protein VP39"/>
    <property type="match status" value="1"/>
</dbReference>
<dbReference type="InterPro" id="IPR049560">
    <property type="entry name" value="MeTrfase_RsmB-F_NOP2_cat"/>
</dbReference>
<keyword evidence="3 5" id="KW-0949">S-adenosyl-L-methionine</keyword>
<evidence type="ECO:0000256" key="4">
    <source>
        <dbReference type="ARBA" id="ARBA00022884"/>
    </source>
</evidence>
<keyword evidence="9" id="KW-1185">Reference proteome</keyword>
<name>A0A3N4L5A4_9PEZI</name>
<dbReference type="AlphaFoldDB" id="A0A3N4L5A4"/>
<accession>A0A3N4L5A4</accession>
<dbReference type="InterPro" id="IPR048889">
    <property type="entry name" value="NSUN5_RCM1_N"/>
</dbReference>
<dbReference type="PANTHER" id="PTHR22807">
    <property type="entry name" value="NOP2 YEAST -RELATED NOL1/NOP2/FMU SUN DOMAIN-CONTAINING"/>
    <property type="match status" value="1"/>
</dbReference>
<gene>
    <name evidence="8" type="ORF">L211DRAFT_831860</name>
</gene>
<organism evidence="8 9">
    <name type="scientific">Terfezia boudieri ATCC MYA-4762</name>
    <dbReference type="NCBI Taxonomy" id="1051890"/>
    <lineage>
        <taxon>Eukaryota</taxon>
        <taxon>Fungi</taxon>
        <taxon>Dikarya</taxon>
        <taxon>Ascomycota</taxon>
        <taxon>Pezizomycotina</taxon>
        <taxon>Pezizomycetes</taxon>
        <taxon>Pezizales</taxon>
        <taxon>Pezizaceae</taxon>
        <taxon>Terfezia</taxon>
    </lineage>
</organism>
<dbReference type="GO" id="GO:0005730">
    <property type="term" value="C:nucleolus"/>
    <property type="evidence" value="ECO:0007669"/>
    <property type="project" value="TreeGrafter"/>
</dbReference>
<comment type="caution">
    <text evidence="5">Lacks conserved residue(s) required for the propagation of feature annotation.</text>
</comment>
<keyword evidence="2 5" id="KW-0808">Transferase</keyword>
<dbReference type="InterPro" id="IPR023267">
    <property type="entry name" value="RCMT"/>
</dbReference>
<protein>
    <submittedName>
        <fullName evidence="8">S-adenosyl-L-methionine-dependent methyltransferase</fullName>
    </submittedName>
</protein>
<feature type="compositionally biased region" description="Basic residues" evidence="6">
    <location>
        <begin position="568"/>
        <end position="589"/>
    </location>
</feature>